<dbReference type="Gene3D" id="3.40.50.410">
    <property type="entry name" value="von Willebrand factor, type A domain"/>
    <property type="match status" value="1"/>
</dbReference>
<evidence type="ECO:0000259" key="7">
    <source>
        <dbReference type="PROSITE" id="PS50988"/>
    </source>
</evidence>
<comment type="caution">
    <text evidence="8">The sequence shown here is derived from an EMBL/GenBank/DDBJ whole genome shotgun (WGS) entry which is preliminary data.</text>
</comment>
<comment type="similarity">
    <text evidence="2">Belongs to the Ro 60 kDa family.</text>
</comment>
<keyword evidence="4" id="KW-0479">Metal-binding</keyword>
<keyword evidence="3" id="KW-0963">Cytoplasm</keyword>
<evidence type="ECO:0000256" key="2">
    <source>
        <dbReference type="ARBA" id="ARBA00007814"/>
    </source>
</evidence>
<evidence type="ECO:0000256" key="5">
    <source>
        <dbReference type="ARBA" id="ARBA00022884"/>
    </source>
</evidence>
<evidence type="ECO:0000313" key="8">
    <source>
        <dbReference type="EMBL" id="RTH00110.1"/>
    </source>
</evidence>
<dbReference type="InterPro" id="IPR040322">
    <property type="entry name" value="TROVE2"/>
</dbReference>
<comment type="subcellular location">
    <subcellularLocation>
        <location evidence="1">Cytoplasm</location>
    </subcellularLocation>
</comment>
<keyword evidence="5" id="KW-0694">RNA-binding</keyword>
<gene>
    <name evidence="8" type="ORF">CSW45_14090</name>
</gene>
<dbReference type="InterPro" id="IPR037214">
    <property type="entry name" value="TROVE_dom_sf"/>
</dbReference>
<dbReference type="GO" id="GO:0046872">
    <property type="term" value="F:metal ion binding"/>
    <property type="evidence" value="ECO:0007669"/>
    <property type="project" value="UniProtKB-KW"/>
</dbReference>
<dbReference type="SUPFAM" id="SSF53300">
    <property type="entry name" value="vWA-like"/>
    <property type="match status" value="1"/>
</dbReference>
<feature type="domain" description="TROVE" evidence="7">
    <location>
        <begin position="1"/>
        <end position="220"/>
    </location>
</feature>
<dbReference type="GO" id="GO:0005737">
    <property type="term" value="C:cytoplasm"/>
    <property type="evidence" value="ECO:0007669"/>
    <property type="project" value="UniProtKB-SubCell"/>
</dbReference>
<evidence type="ECO:0000256" key="3">
    <source>
        <dbReference type="ARBA" id="ARBA00022490"/>
    </source>
</evidence>
<dbReference type="GO" id="GO:0003723">
    <property type="term" value="F:RNA binding"/>
    <property type="evidence" value="ECO:0007669"/>
    <property type="project" value="UniProtKB-KW"/>
</dbReference>
<dbReference type="InterPro" id="IPR008858">
    <property type="entry name" value="TROVE_dom"/>
</dbReference>
<name>A0A430QY75_THESC</name>
<dbReference type="SUPFAM" id="SSF140864">
    <property type="entry name" value="TROVE domain-like"/>
    <property type="match status" value="1"/>
</dbReference>
<evidence type="ECO:0000256" key="4">
    <source>
        <dbReference type="ARBA" id="ARBA00022723"/>
    </source>
</evidence>
<proteinExistence type="inferred from homology"/>
<dbReference type="CDD" id="cd00198">
    <property type="entry name" value="vWFA"/>
    <property type="match status" value="1"/>
</dbReference>
<sequence length="397" mass="44722">MAQRVVTQVWLRGDEHLETLAYTRGQGWKVRKALKKAVAERLNRMSPQALLKYRAEGRHFRQRDALILAHPKAPDREHAWVYDYLIRGKKASPEALAFVQRVREEDPLWERVISKEGSTPEAWRKVLPHLEGLALIRNLRNLQEHGLLDRREVQDLLLAKLADPERVRGWRIFPHQWLQALYQLCPGDGVAQGGMRPHPVYHALEGALEASVPRLDLEGETLILVDVSGSMYQRMSRKGESTYALAAATLGAVLYRQAGGRLFGFSDDLIPVPFSPGDPLVAMVEHLLTSGGYGTYLERALGKALRSFGGRRVVILTDEQVADDAYRPLRPWLLGDDRRRVHVINLAGYAPLAFPQNGISRIGGFSDRLLELLPLLEAQDPIGWMKAFGREHGLEVG</sequence>
<evidence type="ECO:0000256" key="6">
    <source>
        <dbReference type="ARBA" id="ARBA00023274"/>
    </source>
</evidence>
<evidence type="ECO:0000256" key="1">
    <source>
        <dbReference type="ARBA" id="ARBA00004496"/>
    </source>
</evidence>
<dbReference type="InterPro" id="IPR036465">
    <property type="entry name" value="vWFA_dom_sf"/>
</dbReference>
<evidence type="ECO:0000313" key="9">
    <source>
        <dbReference type="Proteomes" id="UP000286910"/>
    </source>
</evidence>
<dbReference type="AlphaFoldDB" id="A0A430QY75"/>
<organism evidence="8 9">
    <name type="scientific">Thermus scotoductus</name>
    <dbReference type="NCBI Taxonomy" id="37636"/>
    <lineage>
        <taxon>Bacteria</taxon>
        <taxon>Thermotogati</taxon>
        <taxon>Deinococcota</taxon>
        <taxon>Deinococci</taxon>
        <taxon>Thermales</taxon>
        <taxon>Thermaceae</taxon>
        <taxon>Thermus</taxon>
    </lineage>
</organism>
<dbReference type="GO" id="GO:1990904">
    <property type="term" value="C:ribonucleoprotein complex"/>
    <property type="evidence" value="ECO:0007669"/>
    <property type="project" value="UniProtKB-KW"/>
</dbReference>
<protein>
    <submittedName>
        <fullName evidence="8">TROVE domain-containing protein</fullName>
    </submittedName>
</protein>
<reference evidence="8 9" key="1">
    <citation type="journal article" date="2019" name="Extremophiles">
        <title>Biogeography of thermophiles and predominance of Thermus scotoductus in domestic water heaters.</title>
        <authorList>
            <person name="Wilpiszeski R.L."/>
            <person name="Zhang Z."/>
            <person name="House C.H."/>
        </authorList>
    </citation>
    <scope>NUCLEOTIDE SEQUENCE [LARGE SCALE GENOMIC DNA]</scope>
    <source>
        <strain evidence="8 9">32_S32</strain>
    </source>
</reference>
<dbReference type="Proteomes" id="UP000286910">
    <property type="component" value="Unassembled WGS sequence"/>
</dbReference>
<keyword evidence="6" id="KW-0687">Ribonucleoprotein</keyword>
<dbReference type="Pfam" id="PF05731">
    <property type="entry name" value="TROVE"/>
    <property type="match status" value="1"/>
</dbReference>
<accession>A0A430QY75</accession>
<dbReference type="EMBL" id="PELR01000404">
    <property type="protein sequence ID" value="RTH00110.1"/>
    <property type="molecule type" value="Genomic_DNA"/>
</dbReference>
<dbReference type="PANTHER" id="PTHR14202">
    <property type="entry name" value="60 KDA RIBONUCLEOPROTEIN SSA/RO"/>
    <property type="match status" value="1"/>
</dbReference>
<dbReference type="PROSITE" id="PS50988">
    <property type="entry name" value="TROVE"/>
    <property type="match status" value="1"/>
</dbReference>
<dbReference type="PANTHER" id="PTHR14202:SF0">
    <property type="entry name" value="RNA-BINDING PROTEIN RO60"/>
    <property type="match status" value="1"/>
</dbReference>